<sequence length="128" mass="14440">MTVLQFCRSTFTRFKRSCVSPKDKLGAGAGLGVWGRAPKGLGEGRIDPHRARASRRMERGIVLTGGKRQSAGRRRRRRHPHIRQGGFQQPGQELIKAPPNSRVRACQVRLCLRHTGEPRKSLPCLFIY</sequence>
<dbReference type="Proteomes" id="UP001497482">
    <property type="component" value="Chromosome 12"/>
</dbReference>
<accession>A0AAV2JHE2</accession>
<evidence type="ECO:0000256" key="1">
    <source>
        <dbReference type="SAM" id="MobiDB-lite"/>
    </source>
</evidence>
<feature type="compositionally biased region" description="Basic residues" evidence="1">
    <location>
        <begin position="70"/>
        <end position="82"/>
    </location>
</feature>
<name>A0AAV2JHE2_KNICA</name>
<dbReference type="EMBL" id="OZ035834">
    <property type="protein sequence ID" value="CAL1576025.1"/>
    <property type="molecule type" value="Genomic_DNA"/>
</dbReference>
<organism evidence="2 3">
    <name type="scientific">Knipowitschia caucasica</name>
    <name type="common">Caucasian dwarf goby</name>
    <name type="synonym">Pomatoschistus caucasicus</name>
    <dbReference type="NCBI Taxonomy" id="637954"/>
    <lineage>
        <taxon>Eukaryota</taxon>
        <taxon>Metazoa</taxon>
        <taxon>Chordata</taxon>
        <taxon>Craniata</taxon>
        <taxon>Vertebrata</taxon>
        <taxon>Euteleostomi</taxon>
        <taxon>Actinopterygii</taxon>
        <taxon>Neopterygii</taxon>
        <taxon>Teleostei</taxon>
        <taxon>Neoteleostei</taxon>
        <taxon>Acanthomorphata</taxon>
        <taxon>Gobiaria</taxon>
        <taxon>Gobiiformes</taxon>
        <taxon>Gobioidei</taxon>
        <taxon>Gobiidae</taxon>
        <taxon>Gobiinae</taxon>
        <taxon>Knipowitschia</taxon>
    </lineage>
</organism>
<feature type="compositionally biased region" description="Basic and acidic residues" evidence="1">
    <location>
        <begin position="42"/>
        <end position="59"/>
    </location>
</feature>
<evidence type="ECO:0000313" key="2">
    <source>
        <dbReference type="EMBL" id="CAL1576025.1"/>
    </source>
</evidence>
<protein>
    <submittedName>
        <fullName evidence="2">Uncharacterized protein</fullName>
    </submittedName>
</protein>
<reference evidence="2 3" key="1">
    <citation type="submission" date="2024-04" db="EMBL/GenBank/DDBJ databases">
        <authorList>
            <person name="Waldvogel A.-M."/>
            <person name="Schoenle A."/>
        </authorList>
    </citation>
    <scope>NUCLEOTIDE SEQUENCE [LARGE SCALE GENOMIC DNA]</scope>
</reference>
<evidence type="ECO:0000313" key="3">
    <source>
        <dbReference type="Proteomes" id="UP001497482"/>
    </source>
</evidence>
<dbReference type="AlphaFoldDB" id="A0AAV2JHE2"/>
<feature type="region of interest" description="Disordered" evidence="1">
    <location>
        <begin position="41"/>
        <end position="94"/>
    </location>
</feature>
<keyword evidence="3" id="KW-1185">Reference proteome</keyword>
<gene>
    <name evidence="2" type="ORF">KC01_LOCUS7486</name>
</gene>
<proteinExistence type="predicted"/>